<dbReference type="RefSeq" id="WP_132260278.1">
    <property type="nucleotide sequence ID" value="NZ_SLZQ01000018.1"/>
</dbReference>
<dbReference type="EMBL" id="SLZQ01000018">
    <property type="protein sequence ID" value="TCS33064.1"/>
    <property type="molecule type" value="Genomic_DNA"/>
</dbReference>
<name>A0A4R3HPM1_PAULE</name>
<dbReference type="OrthoDB" id="9794948at2"/>
<sequence length="212" mass="23627">MYVPAHFNESRPEVLQDLIKQHPFGMLVTHGASGLDANHIPFELNPQQGELGVLTAHVARANPVWQDVASGDEVLVVFRAADAYISPNWYPSKQEFHKQVPTWNYMVVHAYGRISIRDDERFVRGVVARLTRTHEATQPTPWKMTDGPKDYIDTQLKAIVGLEIEITRLIGKSKLSQNREVRDLRSAGEALKAQGDSVIGDAMLACANTKSA</sequence>
<dbReference type="InterPro" id="IPR007396">
    <property type="entry name" value="TR_PAI2-type"/>
</dbReference>
<proteinExistence type="predicted"/>
<dbReference type="AlphaFoldDB" id="A0A4R3HPM1"/>
<evidence type="ECO:0000313" key="1">
    <source>
        <dbReference type="EMBL" id="TCS33064.1"/>
    </source>
</evidence>
<dbReference type="PANTHER" id="PTHR35802">
    <property type="entry name" value="PROTEASE SYNTHASE AND SPORULATION PROTEIN PAI 2"/>
    <property type="match status" value="1"/>
</dbReference>
<dbReference type="PIRSF" id="PIRSF010372">
    <property type="entry name" value="PaiB"/>
    <property type="match status" value="1"/>
</dbReference>
<dbReference type="SUPFAM" id="SSF50475">
    <property type="entry name" value="FMN-binding split barrel"/>
    <property type="match status" value="1"/>
</dbReference>
<organism evidence="1 2">
    <name type="scientific">Paucimonas lemoignei</name>
    <name type="common">Pseudomonas lemoignei</name>
    <dbReference type="NCBI Taxonomy" id="29443"/>
    <lineage>
        <taxon>Bacteria</taxon>
        <taxon>Pseudomonadati</taxon>
        <taxon>Pseudomonadota</taxon>
        <taxon>Betaproteobacteria</taxon>
        <taxon>Burkholderiales</taxon>
        <taxon>Burkholderiaceae</taxon>
        <taxon>Paucimonas</taxon>
    </lineage>
</organism>
<accession>A0A4R3HPM1</accession>
<gene>
    <name evidence="1" type="ORF">EDC30_1185</name>
</gene>
<dbReference type="InterPro" id="IPR012349">
    <property type="entry name" value="Split_barrel_FMN-bd"/>
</dbReference>
<dbReference type="Proteomes" id="UP000295382">
    <property type="component" value="Unassembled WGS sequence"/>
</dbReference>
<evidence type="ECO:0000313" key="2">
    <source>
        <dbReference type="Proteomes" id="UP000295382"/>
    </source>
</evidence>
<protein>
    <submittedName>
        <fullName evidence="1">PaiB family negative transcriptional regulator</fullName>
    </submittedName>
</protein>
<dbReference type="Pfam" id="PF04299">
    <property type="entry name" value="FMN_bind_2"/>
    <property type="match status" value="1"/>
</dbReference>
<dbReference type="PANTHER" id="PTHR35802:SF1">
    <property type="entry name" value="PROTEASE SYNTHASE AND SPORULATION PROTEIN PAI 2"/>
    <property type="match status" value="1"/>
</dbReference>
<reference evidence="1 2" key="1">
    <citation type="submission" date="2019-03" db="EMBL/GenBank/DDBJ databases">
        <title>Genomic Encyclopedia of Type Strains, Phase IV (KMG-IV): sequencing the most valuable type-strain genomes for metagenomic binning, comparative biology and taxonomic classification.</title>
        <authorList>
            <person name="Goeker M."/>
        </authorList>
    </citation>
    <scope>NUCLEOTIDE SEQUENCE [LARGE SCALE GENOMIC DNA]</scope>
    <source>
        <strain evidence="1 2">DSM 7445</strain>
    </source>
</reference>
<comment type="caution">
    <text evidence="1">The sequence shown here is derived from an EMBL/GenBank/DDBJ whole genome shotgun (WGS) entry which is preliminary data.</text>
</comment>
<dbReference type="Gene3D" id="2.30.110.10">
    <property type="entry name" value="Electron Transport, Fmn-binding Protein, Chain A"/>
    <property type="match status" value="1"/>
</dbReference>
<keyword evidence="2" id="KW-1185">Reference proteome</keyword>